<protein>
    <submittedName>
        <fullName evidence="1">Pectin acetylesterase 12</fullName>
    </submittedName>
</protein>
<sequence length="226" mass="24713">MVRRRWWCGGCEGDGGVEAEPEIERRVDCGVVGGDAVDGFGGGGRRFEVEKGGEAAVDSAVGATRDDSEVVGGLEAVDKEHPEASDDSDGEMDDDAMFRIDCKNFERACTENLDPTSFFFSENLIANVKTPLFILNAAYDSWQVQASLAPASVDPNGIWHDCKMNHASCSESQIQKILQDFRNHTLEGFSTSEENGLFINSCFAHCQTERQDTWFADDSPLVGNKV</sequence>
<name>A0ACC0I7M3_9ERIC</name>
<dbReference type="Proteomes" id="UP001060215">
    <property type="component" value="Chromosome 6"/>
</dbReference>
<evidence type="ECO:0000313" key="2">
    <source>
        <dbReference type="Proteomes" id="UP001060215"/>
    </source>
</evidence>
<organism evidence="1 2">
    <name type="scientific">Camellia lanceoleosa</name>
    <dbReference type="NCBI Taxonomy" id="1840588"/>
    <lineage>
        <taxon>Eukaryota</taxon>
        <taxon>Viridiplantae</taxon>
        <taxon>Streptophyta</taxon>
        <taxon>Embryophyta</taxon>
        <taxon>Tracheophyta</taxon>
        <taxon>Spermatophyta</taxon>
        <taxon>Magnoliopsida</taxon>
        <taxon>eudicotyledons</taxon>
        <taxon>Gunneridae</taxon>
        <taxon>Pentapetalae</taxon>
        <taxon>asterids</taxon>
        <taxon>Ericales</taxon>
        <taxon>Theaceae</taxon>
        <taxon>Camellia</taxon>
    </lineage>
</organism>
<keyword evidence="2" id="KW-1185">Reference proteome</keyword>
<evidence type="ECO:0000313" key="1">
    <source>
        <dbReference type="EMBL" id="KAI8021323.1"/>
    </source>
</evidence>
<gene>
    <name evidence="1" type="ORF">LOK49_LG03G01056</name>
</gene>
<dbReference type="EMBL" id="CM045763">
    <property type="protein sequence ID" value="KAI8021323.1"/>
    <property type="molecule type" value="Genomic_DNA"/>
</dbReference>
<proteinExistence type="predicted"/>
<reference evidence="1 2" key="1">
    <citation type="journal article" date="2022" name="Plant J.">
        <title>Chromosome-level genome of Camellia lanceoleosa provides a valuable resource for understanding genome evolution and self-incompatibility.</title>
        <authorList>
            <person name="Gong W."/>
            <person name="Xiao S."/>
            <person name="Wang L."/>
            <person name="Liao Z."/>
            <person name="Chang Y."/>
            <person name="Mo W."/>
            <person name="Hu G."/>
            <person name="Li W."/>
            <person name="Zhao G."/>
            <person name="Zhu H."/>
            <person name="Hu X."/>
            <person name="Ji K."/>
            <person name="Xiang X."/>
            <person name="Song Q."/>
            <person name="Yuan D."/>
            <person name="Jin S."/>
            <person name="Zhang L."/>
        </authorList>
    </citation>
    <scope>NUCLEOTIDE SEQUENCE [LARGE SCALE GENOMIC DNA]</scope>
    <source>
        <strain evidence="1">SQ_2022a</strain>
    </source>
</reference>
<accession>A0ACC0I7M3</accession>
<comment type="caution">
    <text evidence="1">The sequence shown here is derived from an EMBL/GenBank/DDBJ whole genome shotgun (WGS) entry which is preliminary data.</text>
</comment>